<evidence type="ECO:0000256" key="2">
    <source>
        <dbReference type="ARBA" id="ARBA00013065"/>
    </source>
</evidence>
<evidence type="ECO:0000256" key="5">
    <source>
        <dbReference type="ARBA" id="ARBA00022605"/>
    </source>
</evidence>
<reference evidence="17 18" key="1">
    <citation type="submission" date="2015-09" db="EMBL/GenBank/DDBJ databases">
        <title>Sorangium comparison.</title>
        <authorList>
            <person name="Zaburannyi N."/>
            <person name="Bunk B."/>
            <person name="Overmann J."/>
            <person name="Mueller R."/>
        </authorList>
    </citation>
    <scope>NUCLEOTIDE SEQUENCE [LARGE SCALE GENOMIC DNA]</scope>
    <source>
        <strain evidence="17 18">So ceGT47</strain>
    </source>
</reference>
<evidence type="ECO:0000256" key="4">
    <source>
        <dbReference type="ARBA" id="ARBA00022571"/>
    </source>
</evidence>
<evidence type="ECO:0000256" key="11">
    <source>
        <dbReference type="ARBA" id="ARBA00030639"/>
    </source>
</evidence>
<evidence type="ECO:0000256" key="6">
    <source>
        <dbReference type="ARBA" id="ARBA00022679"/>
    </source>
</evidence>
<proteinExistence type="inferred from homology"/>
<evidence type="ECO:0000256" key="7">
    <source>
        <dbReference type="ARBA" id="ARBA00022741"/>
    </source>
</evidence>
<evidence type="ECO:0000256" key="10">
    <source>
        <dbReference type="ARBA" id="ARBA00030178"/>
    </source>
</evidence>
<dbReference type="UniPathway" id="UPA00068">
    <property type="reaction ID" value="UER00107"/>
</dbReference>
<evidence type="ECO:0000256" key="12">
    <source>
        <dbReference type="ARBA" id="ARBA00048141"/>
    </source>
</evidence>
<dbReference type="PANTHER" id="PTHR23342:SF0">
    <property type="entry name" value="N-ACETYLGLUTAMATE SYNTHASE, MITOCHONDRIAL"/>
    <property type="match status" value="1"/>
</dbReference>
<evidence type="ECO:0000256" key="15">
    <source>
        <dbReference type="PIRSR" id="PIRSR036441-51"/>
    </source>
</evidence>
<dbReference type="InterPro" id="IPR011242">
    <property type="entry name" value="ArgB_GNAT"/>
</dbReference>
<dbReference type="InterPro" id="IPR004662">
    <property type="entry name" value="AcgluKinase_fam"/>
</dbReference>
<dbReference type="CDD" id="cd04252">
    <property type="entry name" value="AAK_NAGK-fArgBP"/>
    <property type="match status" value="1"/>
</dbReference>
<comment type="pathway">
    <text evidence="1">Amino-acid biosynthesis; L-arginine biosynthesis; N(2)-acetyl-L-ornithine from L-glutamate: step 2/4.</text>
</comment>
<keyword evidence="8 17" id="KW-0418">Kinase</keyword>
<keyword evidence="4" id="KW-0055">Arginine biosynthesis</keyword>
<feature type="binding site" evidence="14">
    <location>
        <begin position="77"/>
        <end position="78"/>
    </location>
    <ligand>
        <name>substrate</name>
    </ligand>
</feature>
<dbReference type="GO" id="GO:0005737">
    <property type="term" value="C:cytoplasm"/>
    <property type="evidence" value="ECO:0007669"/>
    <property type="project" value="InterPro"/>
</dbReference>
<dbReference type="FunFam" id="3.40.1160.10:FF:000046">
    <property type="entry name" value="N-acetylglutamate kinase / N-acetylglutamate synthase"/>
    <property type="match status" value="1"/>
</dbReference>
<feature type="binding site" evidence="14">
    <location>
        <position position="188"/>
    </location>
    <ligand>
        <name>substrate</name>
    </ligand>
</feature>
<dbReference type="NCBIfam" id="NF003387">
    <property type="entry name" value="PRK04531.1-2"/>
    <property type="match status" value="1"/>
</dbReference>
<dbReference type="GO" id="GO:0004042">
    <property type="term" value="F:L-glutamate N-acetyltransferase activity"/>
    <property type="evidence" value="ECO:0007669"/>
    <property type="project" value="TreeGrafter"/>
</dbReference>
<feature type="site" description="Transition state stabilizer" evidence="15">
    <location>
        <position position="249"/>
    </location>
</feature>
<keyword evidence="6 17" id="KW-0808">Transferase</keyword>
<dbReference type="GO" id="GO:0003991">
    <property type="term" value="F:acetylglutamate kinase activity"/>
    <property type="evidence" value="ECO:0007669"/>
    <property type="project" value="UniProtKB-EC"/>
</dbReference>
<evidence type="ECO:0000256" key="13">
    <source>
        <dbReference type="ARBA" id="ARBA00061305"/>
    </source>
</evidence>
<dbReference type="SUPFAM" id="SSF53633">
    <property type="entry name" value="Carbamate kinase-like"/>
    <property type="match status" value="1"/>
</dbReference>
<dbReference type="RefSeq" id="WP_207213752.1">
    <property type="nucleotide sequence ID" value="NZ_CP012670.1"/>
</dbReference>
<gene>
    <name evidence="17" type="primary">argB</name>
    <name evidence="17" type="ORF">SOCEGT47_000850</name>
</gene>
<dbReference type="NCBIfam" id="TIGR00761">
    <property type="entry name" value="argB"/>
    <property type="match status" value="1"/>
</dbReference>
<dbReference type="AlphaFoldDB" id="A0A4P2PTB8"/>
<keyword evidence="5" id="KW-0028">Amino-acid biosynthesis</keyword>
<evidence type="ECO:0000256" key="3">
    <source>
        <dbReference type="ARBA" id="ARBA00021197"/>
    </source>
</evidence>
<name>A0A4P2PTB8_SORCE</name>
<dbReference type="Gene3D" id="3.40.1160.10">
    <property type="entry name" value="Acetylglutamate kinase-like"/>
    <property type="match status" value="1"/>
</dbReference>
<dbReference type="Pfam" id="PF00696">
    <property type="entry name" value="AA_kinase"/>
    <property type="match status" value="1"/>
</dbReference>
<dbReference type="GO" id="GO:0005524">
    <property type="term" value="F:ATP binding"/>
    <property type="evidence" value="ECO:0007669"/>
    <property type="project" value="UniProtKB-KW"/>
</dbReference>
<evidence type="ECO:0000256" key="9">
    <source>
        <dbReference type="ARBA" id="ARBA00022840"/>
    </source>
</evidence>
<feature type="binding site" evidence="14">
    <location>
        <position position="99"/>
    </location>
    <ligand>
        <name>substrate</name>
    </ligand>
</feature>
<evidence type="ECO:0000313" key="17">
    <source>
        <dbReference type="EMBL" id="AUX19633.1"/>
    </source>
</evidence>
<evidence type="ECO:0000259" key="16">
    <source>
        <dbReference type="PROSITE" id="PS51731"/>
    </source>
</evidence>
<dbReference type="Gene3D" id="3.40.630.30">
    <property type="match status" value="1"/>
</dbReference>
<dbReference type="EC" id="2.7.2.8" evidence="2"/>
<dbReference type="PROSITE" id="PS51731">
    <property type="entry name" value="GNAT_NAGS"/>
    <property type="match status" value="1"/>
</dbReference>
<evidence type="ECO:0000256" key="8">
    <source>
        <dbReference type="ARBA" id="ARBA00022777"/>
    </source>
</evidence>
<dbReference type="InterPro" id="IPR006855">
    <property type="entry name" value="Vertebrate-like_GNAT_dom"/>
</dbReference>
<protein>
    <recommendedName>
        <fullName evidence="3">Acetylglutamate kinase</fullName>
        <ecNumber evidence="2">2.7.2.8</ecNumber>
    </recommendedName>
    <alternativeName>
        <fullName evidence="10">N-acetyl-L-glutamate 5-phosphotransferase</fullName>
    </alternativeName>
    <alternativeName>
        <fullName evidence="11">NAG kinase</fullName>
    </alternativeName>
</protein>
<dbReference type="InterPro" id="IPR036393">
    <property type="entry name" value="AceGlu_kinase-like_sf"/>
</dbReference>
<feature type="site" description="Transition state stabilizer" evidence="15">
    <location>
        <position position="44"/>
    </location>
</feature>
<organism evidence="17 18">
    <name type="scientific">Sorangium cellulosum</name>
    <name type="common">Polyangium cellulosum</name>
    <dbReference type="NCBI Taxonomy" id="56"/>
    <lineage>
        <taxon>Bacteria</taxon>
        <taxon>Pseudomonadati</taxon>
        <taxon>Myxococcota</taxon>
        <taxon>Polyangia</taxon>
        <taxon>Polyangiales</taxon>
        <taxon>Polyangiaceae</taxon>
        <taxon>Sorangium</taxon>
    </lineage>
</organism>
<evidence type="ECO:0000256" key="14">
    <source>
        <dbReference type="PIRSR" id="PIRSR036441-50"/>
    </source>
</evidence>
<accession>A0A4P2PTB8</accession>
<dbReference type="PIRSF" id="PIRSF036441">
    <property type="entry name" value="NAGK_DUF619"/>
    <property type="match status" value="1"/>
</dbReference>
<keyword evidence="7" id="KW-0547">Nucleotide-binding</keyword>
<keyword evidence="9" id="KW-0067">ATP-binding</keyword>
<dbReference type="Pfam" id="PF04768">
    <property type="entry name" value="NAT"/>
    <property type="match status" value="1"/>
</dbReference>
<dbReference type="NCBIfam" id="NF003386">
    <property type="entry name" value="PRK04531.1-1"/>
    <property type="match status" value="1"/>
</dbReference>
<dbReference type="InterPro" id="IPR041734">
    <property type="entry name" value="NAGK-fArgBP"/>
</dbReference>
<sequence length="448" mass="49543">MSAMSSSTQDVIVRLLRNLGSRKEVEQYLKQYAAVDQQKFAVIKVGGAILDEDLEALATSLVFLNQVGLYPIVIHGAGPQLDRALAESGIPSERINGLRVTTPRILEVARRVFLRENLRLVEALEEMGTRTRPITAGVFEASLVDEERLGLVGRIQRVHLDAVRSSIRAGHLPILACLGETPGGQIVNINADVAARELALATQPFKMIFLTSAGGLLDEHGRIVSAINLEEDFAGLVSQPWLSAAMRLKLQEIKLLLDGLPATSSVSITSPDHLAKELFTHTGSGTLIRRGERILRHDTLDGIDRDRLRGLLEACFQRALDPSYFEKKRFYRIYLSDSYRATAILTLDSSGKGPSIPYLDKFAVTTEAQGVGIGGSLWTRMKNENPALFWRARNGNEVNPWYFQQAEGSYRNDTWTVFWYGLPGFDDIHACIDHALSLPATLRQHGTA</sequence>
<dbReference type="CDD" id="cd04264">
    <property type="entry name" value="DUF619-NAGS"/>
    <property type="match status" value="1"/>
</dbReference>
<dbReference type="EMBL" id="CP012670">
    <property type="protein sequence ID" value="AUX19633.1"/>
    <property type="molecule type" value="Genomic_DNA"/>
</dbReference>
<comment type="similarity">
    <text evidence="13">In the N-terminal section; belongs to the acetylglutamate kinase family. ArgB subfamily.</text>
</comment>
<dbReference type="GO" id="GO:0006526">
    <property type="term" value="P:L-arginine biosynthetic process"/>
    <property type="evidence" value="ECO:0007669"/>
    <property type="project" value="UniProtKB-UniPathway"/>
</dbReference>
<comment type="catalytic activity">
    <reaction evidence="12">
        <text>N-acetyl-L-glutamate + ATP = N-acetyl-L-glutamyl 5-phosphate + ADP</text>
        <dbReference type="Rhea" id="RHEA:14629"/>
        <dbReference type="ChEBI" id="CHEBI:30616"/>
        <dbReference type="ChEBI" id="CHEBI:44337"/>
        <dbReference type="ChEBI" id="CHEBI:57936"/>
        <dbReference type="ChEBI" id="CHEBI:456216"/>
        <dbReference type="EC" id="2.7.2.8"/>
    </reaction>
</comment>
<dbReference type="PANTHER" id="PTHR23342">
    <property type="entry name" value="N-ACETYLGLUTAMATE SYNTHASE"/>
    <property type="match status" value="1"/>
</dbReference>
<feature type="domain" description="N-acetyltransferase" evidence="16">
    <location>
        <begin position="292"/>
        <end position="443"/>
    </location>
</feature>
<dbReference type="InterPro" id="IPR001048">
    <property type="entry name" value="Asp/Glu/Uridylate_kinase"/>
</dbReference>
<evidence type="ECO:0000313" key="18">
    <source>
        <dbReference type="Proteomes" id="UP000295781"/>
    </source>
</evidence>
<evidence type="ECO:0000256" key="1">
    <source>
        <dbReference type="ARBA" id="ARBA00004828"/>
    </source>
</evidence>
<dbReference type="Proteomes" id="UP000295781">
    <property type="component" value="Chromosome"/>
</dbReference>